<accession>A0A382DFF1</accession>
<reference evidence="1" key="1">
    <citation type="submission" date="2018-05" db="EMBL/GenBank/DDBJ databases">
        <authorList>
            <person name="Lanie J.A."/>
            <person name="Ng W.-L."/>
            <person name="Kazmierczak K.M."/>
            <person name="Andrzejewski T.M."/>
            <person name="Davidsen T.M."/>
            <person name="Wayne K.J."/>
            <person name="Tettelin H."/>
            <person name="Glass J.I."/>
            <person name="Rusch D."/>
            <person name="Podicherti R."/>
            <person name="Tsui H.-C.T."/>
            <person name="Winkler M.E."/>
        </authorList>
    </citation>
    <scope>NUCLEOTIDE SEQUENCE</scope>
</reference>
<proteinExistence type="predicted"/>
<name>A0A382DFF1_9ZZZZ</name>
<gene>
    <name evidence="1" type="ORF">METZ01_LOCUS190064</name>
</gene>
<dbReference type="NCBIfam" id="NF041278">
    <property type="entry name" value="CmcJ_NvfI_EfuI"/>
    <property type="match status" value="1"/>
</dbReference>
<dbReference type="PANTHER" id="PTHR34598">
    <property type="entry name" value="BLL6449 PROTEIN"/>
    <property type="match status" value="1"/>
</dbReference>
<sequence>MSSSSNPDNDAVRIGSFQYLMASVPHSLHRNGRVLTRRDKDGSDAGREGIDLEARCMSVQDARRRESTARCTLIQNGFELSARPLSGKSIDFLKQEQVVRTYYSQCAEIVRETTGARFVVAFDHNIRSAVGKESKRRIQGGQQVQGPAHLVHGDYTLTSAPQRVRDLAKVPGTNDTFHSLLPKGEALLDAAEVEHVLAGGRFAIINVWRNITEDPVQTSPLALCDAASVRPENL</sequence>
<protein>
    <submittedName>
        <fullName evidence="1">Uncharacterized protein</fullName>
    </submittedName>
</protein>
<feature type="non-terminal residue" evidence="1">
    <location>
        <position position="234"/>
    </location>
</feature>
<organism evidence="1">
    <name type="scientific">marine metagenome</name>
    <dbReference type="NCBI Taxonomy" id="408172"/>
    <lineage>
        <taxon>unclassified sequences</taxon>
        <taxon>metagenomes</taxon>
        <taxon>ecological metagenomes</taxon>
    </lineage>
</organism>
<dbReference type="AlphaFoldDB" id="A0A382DFF1"/>
<dbReference type="GO" id="GO:0016491">
    <property type="term" value="F:oxidoreductase activity"/>
    <property type="evidence" value="ECO:0007669"/>
    <property type="project" value="InterPro"/>
</dbReference>
<evidence type="ECO:0000313" key="1">
    <source>
        <dbReference type="EMBL" id="SVB37210.1"/>
    </source>
</evidence>
<dbReference type="EMBL" id="UINC01039153">
    <property type="protein sequence ID" value="SVB37210.1"/>
    <property type="molecule type" value="Genomic_DNA"/>
</dbReference>
<dbReference type="InterPro" id="IPR044053">
    <property type="entry name" value="AsaB-like"/>
</dbReference>
<dbReference type="PANTHER" id="PTHR34598:SF3">
    <property type="entry name" value="OXIDOREDUCTASE AN1597"/>
    <property type="match status" value="1"/>
</dbReference>